<comment type="caution">
    <text evidence="1">The sequence shown here is derived from an EMBL/GenBank/DDBJ whole genome shotgun (WGS) entry which is preliminary data.</text>
</comment>
<name>A0ACA9QKX5_9GLOM</name>
<proteinExistence type="predicted"/>
<feature type="non-terminal residue" evidence="1">
    <location>
        <position position="83"/>
    </location>
</feature>
<feature type="non-terminal residue" evidence="1">
    <location>
        <position position="1"/>
    </location>
</feature>
<sequence length="83" mass="9552">CEKFAFGFELFGEKVENEALERFMEVLVMISDVRIDQDFGVSLNYDAILRRIRSTSEARPPEVPNETVHILVPGWFGEHTPPQ</sequence>
<protein>
    <submittedName>
        <fullName evidence="1">13572_t:CDS:1</fullName>
    </submittedName>
</protein>
<reference evidence="1" key="1">
    <citation type="submission" date="2021-06" db="EMBL/GenBank/DDBJ databases">
        <authorList>
            <person name="Kallberg Y."/>
            <person name="Tangrot J."/>
            <person name="Rosling A."/>
        </authorList>
    </citation>
    <scope>NUCLEOTIDE SEQUENCE</scope>
    <source>
        <strain evidence="1">CL356</strain>
    </source>
</reference>
<keyword evidence="2" id="KW-1185">Reference proteome</keyword>
<evidence type="ECO:0000313" key="1">
    <source>
        <dbReference type="EMBL" id="CAG8755164.1"/>
    </source>
</evidence>
<accession>A0ACA9QKX5</accession>
<evidence type="ECO:0000313" key="2">
    <source>
        <dbReference type="Proteomes" id="UP000789525"/>
    </source>
</evidence>
<dbReference type="Proteomes" id="UP000789525">
    <property type="component" value="Unassembled WGS sequence"/>
</dbReference>
<gene>
    <name evidence="1" type="ORF">ACOLOM_LOCUS12913</name>
</gene>
<organism evidence="1 2">
    <name type="scientific">Acaulospora colombiana</name>
    <dbReference type="NCBI Taxonomy" id="27376"/>
    <lineage>
        <taxon>Eukaryota</taxon>
        <taxon>Fungi</taxon>
        <taxon>Fungi incertae sedis</taxon>
        <taxon>Mucoromycota</taxon>
        <taxon>Glomeromycotina</taxon>
        <taxon>Glomeromycetes</taxon>
        <taxon>Diversisporales</taxon>
        <taxon>Acaulosporaceae</taxon>
        <taxon>Acaulospora</taxon>
    </lineage>
</organism>
<dbReference type="EMBL" id="CAJVPT010055440">
    <property type="protein sequence ID" value="CAG8755164.1"/>
    <property type="molecule type" value="Genomic_DNA"/>
</dbReference>